<dbReference type="PANTHER" id="PTHR14614:SF109">
    <property type="entry name" value="RIBOSOMAL LYSINE N-METHYLTRANSFERASE 5"/>
    <property type="match status" value="1"/>
</dbReference>
<sequence>MASNEEIETCSSQIPEMGIGPGSDKKPNHYPLAVVLFDEKTLLPHQKKFRNFSFVGNPISIQQNWRGLGVAAVVWEAAVVLGEYLEQHRHLVEGKRVIELGSGTGLAGLVASFLGGKVTLTERAEALDFLRTTIETNLPKDNEYQIDIAELDWTKSLDNFTEHYDVILGADIIYIKETFHDLYRTLLHLTSKDTHILISCKIRYDRDSDFLNMLKKDFSLEEIFYEKERDIRIYSVYKKT</sequence>
<evidence type="ECO:0000256" key="1">
    <source>
        <dbReference type="SAM" id="MobiDB-lite"/>
    </source>
</evidence>
<name>A0AAN8GAU2_PATCE</name>
<dbReference type="CDD" id="cd02440">
    <property type="entry name" value="AdoMet_MTases"/>
    <property type="match status" value="1"/>
</dbReference>
<dbReference type="InterPro" id="IPR019410">
    <property type="entry name" value="Methyltransf_16"/>
</dbReference>
<gene>
    <name evidence="2" type="ORF">SNE40_022410</name>
</gene>
<dbReference type="EMBL" id="JAZGQO010000021">
    <property type="protein sequence ID" value="KAK6165491.1"/>
    <property type="molecule type" value="Genomic_DNA"/>
</dbReference>
<protein>
    <submittedName>
        <fullName evidence="2">Uncharacterized protein</fullName>
    </submittedName>
</protein>
<organism evidence="2 3">
    <name type="scientific">Patella caerulea</name>
    <name type="common">Rayed Mediterranean limpet</name>
    <dbReference type="NCBI Taxonomy" id="87958"/>
    <lineage>
        <taxon>Eukaryota</taxon>
        <taxon>Metazoa</taxon>
        <taxon>Spiralia</taxon>
        <taxon>Lophotrochozoa</taxon>
        <taxon>Mollusca</taxon>
        <taxon>Gastropoda</taxon>
        <taxon>Patellogastropoda</taxon>
        <taxon>Patelloidea</taxon>
        <taxon>Patellidae</taxon>
        <taxon>Patella</taxon>
    </lineage>
</organism>
<accession>A0AAN8GAU2</accession>
<dbReference type="AlphaFoldDB" id="A0AAN8GAU2"/>
<dbReference type="SUPFAM" id="SSF53335">
    <property type="entry name" value="S-adenosyl-L-methionine-dependent methyltransferases"/>
    <property type="match status" value="1"/>
</dbReference>
<dbReference type="Gene3D" id="3.40.50.150">
    <property type="entry name" value="Vaccinia Virus protein VP39"/>
    <property type="match status" value="1"/>
</dbReference>
<evidence type="ECO:0000313" key="2">
    <source>
        <dbReference type="EMBL" id="KAK6165491.1"/>
    </source>
</evidence>
<dbReference type="Proteomes" id="UP001347796">
    <property type="component" value="Unassembled WGS sequence"/>
</dbReference>
<dbReference type="GO" id="GO:0005829">
    <property type="term" value="C:cytosol"/>
    <property type="evidence" value="ECO:0007669"/>
    <property type="project" value="TreeGrafter"/>
</dbReference>
<proteinExistence type="predicted"/>
<reference evidence="2 3" key="1">
    <citation type="submission" date="2024-01" db="EMBL/GenBank/DDBJ databases">
        <title>The genome of the rayed Mediterranean limpet Patella caerulea (Linnaeus, 1758).</title>
        <authorList>
            <person name="Anh-Thu Weber A."/>
            <person name="Halstead-Nussloch G."/>
        </authorList>
    </citation>
    <scope>NUCLEOTIDE SEQUENCE [LARGE SCALE GENOMIC DNA]</scope>
    <source>
        <strain evidence="2">AATW-2023a</strain>
        <tissue evidence="2">Whole specimen</tissue>
    </source>
</reference>
<evidence type="ECO:0000313" key="3">
    <source>
        <dbReference type="Proteomes" id="UP001347796"/>
    </source>
</evidence>
<dbReference type="InterPro" id="IPR029063">
    <property type="entry name" value="SAM-dependent_MTases_sf"/>
</dbReference>
<dbReference type="GO" id="GO:0032991">
    <property type="term" value="C:protein-containing complex"/>
    <property type="evidence" value="ECO:0007669"/>
    <property type="project" value="TreeGrafter"/>
</dbReference>
<dbReference type="PANTHER" id="PTHR14614">
    <property type="entry name" value="HEPATOCELLULAR CARCINOMA-ASSOCIATED ANTIGEN"/>
    <property type="match status" value="1"/>
</dbReference>
<keyword evidence="3" id="KW-1185">Reference proteome</keyword>
<comment type="caution">
    <text evidence="2">The sequence shown here is derived from an EMBL/GenBank/DDBJ whole genome shotgun (WGS) entry which is preliminary data.</text>
</comment>
<dbReference type="Pfam" id="PF10294">
    <property type="entry name" value="Methyltransf_16"/>
    <property type="match status" value="1"/>
</dbReference>
<feature type="region of interest" description="Disordered" evidence="1">
    <location>
        <begin position="1"/>
        <end position="24"/>
    </location>
</feature>